<evidence type="ECO:0000259" key="2">
    <source>
        <dbReference type="PROSITE" id="PS50940"/>
    </source>
</evidence>
<dbReference type="SMR" id="A0A088SAW7"/>
<accession>A0A088SAW7</accession>
<dbReference type="EMBL" id="KM009999">
    <property type="protein sequence ID" value="AIO08855.1"/>
    <property type="molecule type" value="mRNA"/>
</dbReference>
<dbReference type="InterPro" id="IPR036508">
    <property type="entry name" value="Chitin-bd_dom_sf"/>
</dbReference>
<feature type="chain" id="PRO_5001839359" evidence="1">
    <location>
        <begin position="22"/>
        <end position="91"/>
    </location>
</feature>
<dbReference type="Allergome" id="11973">
    <property type="allergen name" value="Der f 23"/>
</dbReference>
<dbReference type="GO" id="GO:0005576">
    <property type="term" value="C:extracellular region"/>
    <property type="evidence" value="ECO:0007669"/>
    <property type="project" value="InterPro"/>
</dbReference>
<dbReference type="Pfam" id="PF01607">
    <property type="entry name" value="CBM_14"/>
    <property type="match status" value="1"/>
</dbReference>
<keyword evidence="1" id="KW-0732">Signal</keyword>
<dbReference type="GO" id="GO:0008061">
    <property type="term" value="F:chitin binding"/>
    <property type="evidence" value="ECO:0007669"/>
    <property type="project" value="InterPro"/>
</dbReference>
<feature type="signal peptide" evidence="1">
    <location>
        <begin position="1"/>
        <end position="21"/>
    </location>
</feature>
<protein>
    <submittedName>
        <fullName evidence="3">Der f 23 allergen</fullName>
    </submittedName>
</protein>
<feature type="domain" description="Chitin-binding type-2" evidence="2">
    <location>
        <begin position="45"/>
        <end position="91"/>
    </location>
</feature>
<dbReference type="PROSITE" id="PS50940">
    <property type="entry name" value="CHIT_BIND_II"/>
    <property type="match status" value="1"/>
</dbReference>
<evidence type="ECO:0000313" key="3">
    <source>
        <dbReference type="EMBL" id="AIO08855.1"/>
    </source>
</evidence>
<reference evidence="3" key="1">
    <citation type="submission" date="2014-06" db="EMBL/GenBank/DDBJ databases">
        <title>Cloning, expression, purification and immunological activity of genes from Dermatophagoides farinae.</title>
        <authorList>
            <person name="Wu Y.-L."/>
            <person name="Liu Z.-G."/>
        </authorList>
    </citation>
    <scope>NUCLEOTIDE SEQUENCE</scope>
</reference>
<sequence length="91" mass="10428">MKFNITIAFVSLAILIHSSYADIDHDDDPTTMIDVQTTTVQPSDEFECPTRFGYFADPKDPCKFYICSNWEAIHKSCPGNTRWNEKELTCT</sequence>
<proteinExistence type="evidence at transcript level"/>
<dbReference type="InterPro" id="IPR002557">
    <property type="entry name" value="Chitin-bd_dom"/>
</dbReference>
<dbReference type="AlphaFoldDB" id="A0A088SAW7"/>
<evidence type="ECO:0000256" key="1">
    <source>
        <dbReference type="SAM" id="SignalP"/>
    </source>
</evidence>
<dbReference type="Gene3D" id="2.170.140.10">
    <property type="entry name" value="Chitin binding domain"/>
    <property type="match status" value="1"/>
</dbReference>
<name>A0A088SAW7_DERFA</name>
<dbReference type="SUPFAM" id="SSF57625">
    <property type="entry name" value="Invertebrate chitin-binding proteins"/>
    <property type="match status" value="1"/>
</dbReference>
<organism evidence="3">
    <name type="scientific">Dermatophagoides farinae</name>
    <name type="common">American house dust mite</name>
    <dbReference type="NCBI Taxonomy" id="6954"/>
    <lineage>
        <taxon>Eukaryota</taxon>
        <taxon>Metazoa</taxon>
        <taxon>Ecdysozoa</taxon>
        <taxon>Arthropoda</taxon>
        <taxon>Chelicerata</taxon>
        <taxon>Arachnida</taxon>
        <taxon>Acari</taxon>
        <taxon>Acariformes</taxon>
        <taxon>Sarcoptiformes</taxon>
        <taxon>Astigmata</taxon>
        <taxon>Psoroptidia</taxon>
        <taxon>Analgoidea</taxon>
        <taxon>Pyroglyphidae</taxon>
        <taxon>Dermatophagoidinae</taxon>
        <taxon>Dermatophagoides</taxon>
    </lineage>
</organism>